<keyword evidence="2" id="KW-0464">Manganese</keyword>
<feature type="binding site" evidence="2">
    <location>
        <position position="105"/>
    </location>
    <ligand>
        <name>Mn(2+)</name>
        <dbReference type="ChEBI" id="CHEBI:29035"/>
        <label>2</label>
    </ligand>
</feature>
<dbReference type="PANTHER" id="PTHR11014:SF63">
    <property type="entry name" value="METALLOPEPTIDASE, PUTATIVE (AFU_ORTHOLOGUE AFUA_6G09600)-RELATED"/>
    <property type="match status" value="1"/>
</dbReference>
<dbReference type="Pfam" id="PF07687">
    <property type="entry name" value="M20_dimer"/>
    <property type="match status" value="1"/>
</dbReference>
<dbReference type="InterPro" id="IPR017439">
    <property type="entry name" value="Amidohydrolase"/>
</dbReference>
<dbReference type="AlphaFoldDB" id="A0A1I2V687"/>
<keyword evidence="2" id="KW-0479">Metal-binding</keyword>
<dbReference type="Gene3D" id="3.30.70.360">
    <property type="match status" value="1"/>
</dbReference>
<dbReference type="InterPro" id="IPR002933">
    <property type="entry name" value="Peptidase_M20"/>
</dbReference>
<dbReference type="Pfam" id="PF01546">
    <property type="entry name" value="Peptidase_M20"/>
    <property type="match status" value="1"/>
</dbReference>
<evidence type="ECO:0000259" key="3">
    <source>
        <dbReference type="Pfam" id="PF07687"/>
    </source>
</evidence>
<name>A0A1I2V687_9FIRM</name>
<dbReference type="OrthoDB" id="9776731at2"/>
<feature type="domain" description="Peptidase M20 dimerisation" evidence="3">
    <location>
        <begin position="185"/>
        <end position="280"/>
    </location>
</feature>
<dbReference type="RefSeq" id="WP_092472110.1">
    <property type="nucleotide sequence ID" value="NZ_FOOX01000010.1"/>
</dbReference>
<gene>
    <name evidence="4" type="ORF">SAMN05660649_02918</name>
</gene>
<dbReference type="CDD" id="cd03886">
    <property type="entry name" value="M20_Acy1"/>
    <property type="match status" value="1"/>
</dbReference>
<dbReference type="Proteomes" id="UP000199337">
    <property type="component" value="Unassembled WGS sequence"/>
</dbReference>
<dbReference type="PANTHER" id="PTHR11014">
    <property type="entry name" value="PEPTIDASE M20 FAMILY MEMBER"/>
    <property type="match status" value="1"/>
</dbReference>
<dbReference type="InterPro" id="IPR011650">
    <property type="entry name" value="Peptidase_M20_dimer"/>
</dbReference>
<dbReference type="InterPro" id="IPR036264">
    <property type="entry name" value="Bact_exopeptidase_dim_dom"/>
</dbReference>
<evidence type="ECO:0000313" key="4">
    <source>
        <dbReference type="EMBL" id="SFG84650.1"/>
    </source>
</evidence>
<evidence type="ECO:0000256" key="1">
    <source>
        <dbReference type="ARBA" id="ARBA00022801"/>
    </source>
</evidence>
<feature type="binding site" evidence="2">
    <location>
        <position position="365"/>
    </location>
    <ligand>
        <name>Mn(2+)</name>
        <dbReference type="ChEBI" id="CHEBI:29035"/>
        <label>2</label>
    </ligand>
</feature>
<reference evidence="5" key="1">
    <citation type="submission" date="2016-10" db="EMBL/GenBank/DDBJ databases">
        <authorList>
            <person name="Varghese N."/>
            <person name="Submissions S."/>
        </authorList>
    </citation>
    <scope>NUCLEOTIDE SEQUENCE [LARGE SCALE GENOMIC DNA]</scope>
    <source>
        <strain evidence="5">DSM 17038</strain>
    </source>
</reference>
<dbReference type="SUPFAM" id="SSF55031">
    <property type="entry name" value="Bacterial exopeptidase dimerisation domain"/>
    <property type="match status" value="1"/>
</dbReference>
<dbReference type="GO" id="GO:0019877">
    <property type="term" value="P:diaminopimelate biosynthetic process"/>
    <property type="evidence" value="ECO:0007669"/>
    <property type="project" value="UniProtKB-ARBA"/>
</dbReference>
<dbReference type="GO" id="GO:0050118">
    <property type="term" value="F:N-acetyldiaminopimelate deacetylase activity"/>
    <property type="evidence" value="ECO:0007669"/>
    <property type="project" value="UniProtKB-ARBA"/>
</dbReference>
<dbReference type="EMBL" id="FOOX01000010">
    <property type="protein sequence ID" value="SFG84650.1"/>
    <property type="molecule type" value="Genomic_DNA"/>
</dbReference>
<dbReference type="Gene3D" id="3.40.630.10">
    <property type="entry name" value="Zn peptidases"/>
    <property type="match status" value="1"/>
</dbReference>
<dbReference type="NCBIfam" id="TIGR01891">
    <property type="entry name" value="amidohydrolases"/>
    <property type="match status" value="1"/>
</dbReference>
<accession>A0A1I2V687</accession>
<dbReference type="STRING" id="341036.SAMN05660649_02918"/>
<comment type="cofactor">
    <cofactor evidence="2">
        <name>Mn(2+)</name>
        <dbReference type="ChEBI" id="CHEBI:29035"/>
    </cofactor>
    <text evidence="2">The Mn(2+) ion enhances activity.</text>
</comment>
<keyword evidence="5" id="KW-1185">Reference proteome</keyword>
<dbReference type="SUPFAM" id="SSF53187">
    <property type="entry name" value="Zn-dependent exopeptidases"/>
    <property type="match status" value="1"/>
</dbReference>
<dbReference type="GO" id="GO:0046872">
    <property type="term" value="F:metal ion binding"/>
    <property type="evidence" value="ECO:0007669"/>
    <property type="project" value="UniProtKB-KW"/>
</dbReference>
<feature type="binding site" evidence="2">
    <location>
        <position position="165"/>
    </location>
    <ligand>
        <name>Mn(2+)</name>
        <dbReference type="ChEBI" id="CHEBI:29035"/>
        <label>2</label>
    </ligand>
</feature>
<protein>
    <submittedName>
        <fullName evidence="4">Amidohydrolase</fullName>
    </submittedName>
</protein>
<feature type="binding site" evidence="2">
    <location>
        <position position="103"/>
    </location>
    <ligand>
        <name>Mn(2+)</name>
        <dbReference type="ChEBI" id="CHEBI:29035"/>
        <label>2</label>
    </ligand>
</feature>
<evidence type="ECO:0000256" key="2">
    <source>
        <dbReference type="PIRSR" id="PIRSR005962-1"/>
    </source>
</evidence>
<organism evidence="4 5">
    <name type="scientific">Desulfotruncus arcticus DSM 17038</name>
    <dbReference type="NCBI Taxonomy" id="1121424"/>
    <lineage>
        <taxon>Bacteria</taxon>
        <taxon>Bacillati</taxon>
        <taxon>Bacillota</taxon>
        <taxon>Clostridia</taxon>
        <taxon>Eubacteriales</taxon>
        <taxon>Desulfallaceae</taxon>
        <taxon>Desulfotruncus</taxon>
    </lineage>
</organism>
<dbReference type="FunFam" id="3.30.70.360:FF:000001">
    <property type="entry name" value="N-acetyldiaminopimelate deacetylase"/>
    <property type="match status" value="1"/>
</dbReference>
<proteinExistence type="predicted"/>
<dbReference type="PIRSF" id="PIRSF005962">
    <property type="entry name" value="Pept_M20D_amidohydro"/>
    <property type="match status" value="1"/>
</dbReference>
<keyword evidence="1 4" id="KW-0378">Hydrolase</keyword>
<evidence type="ECO:0000313" key="5">
    <source>
        <dbReference type="Proteomes" id="UP000199337"/>
    </source>
</evidence>
<sequence length="395" mass="42856">MADELKDKVLSVSDQIIGWRRKFHRHPELGLECHKTAEVACEHLLKLGINVKVGIAQTGVLGTLTGDNPGPVVALRVDMDALPLAEQTGLPFASEIEGVMHACGHDGHTAMGMGVATVLSKLKHKLNGTVKFIFQPGEESPGGAKQMVKEGVLENPRVNALFGCHIFPSIPTGNIGIRYGAMTAGNDEFTISLHGVGGHAAYPFKCSDPVAAAGHLITAVQTIVSRNNDSVHPLVISITEINGGSGYNIIPETVTLRGTIRSISDHSRQIALKRLKQIIEGIKSGFGIDCSLQIVTKDFPLICNEKLTKFVEKSLVNWLDQDRVQIINNPSMGAEDLAYFSAAVPTTYLRIGSYDEKNNYIHNLHTPYFNFDEKILIDGTYILSGIILDYLNAPV</sequence>
<feature type="binding site" evidence="2">
    <location>
        <position position="139"/>
    </location>
    <ligand>
        <name>Mn(2+)</name>
        <dbReference type="ChEBI" id="CHEBI:29035"/>
        <label>2</label>
    </ligand>
</feature>